<protein>
    <recommendedName>
        <fullName evidence="4">4a-hydroxytetrahydrobiopterin dehydratase</fullName>
    </recommendedName>
</protein>
<dbReference type="EMBL" id="JABMIG020000006">
    <property type="protein sequence ID" value="KAL3804720.1"/>
    <property type="molecule type" value="Genomic_DNA"/>
</dbReference>
<organism evidence="2 3">
    <name type="scientific">Cyclotella cryptica</name>
    <dbReference type="NCBI Taxonomy" id="29204"/>
    <lineage>
        <taxon>Eukaryota</taxon>
        <taxon>Sar</taxon>
        <taxon>Stramenopiles</taxon>
        <taxon>Ochrophyta</taxon>
        <taxon>Bacillariophyta</taxon>
        <taxon>Coscinodiscophyceae</taxon>
        <taxon>Thalassiosirophycidae</taxon>
        <taxon>Stephanodiscales</taxon>
        <taxon>Stephanodiscaceae</taxon>
        <taxon>Cyclotella</taxon>
    </lineage>
</organism>
<reference evidence="2 3" key="1">
    <citation type="journal article" date="2020" name="G3 (Bethesda)">
        <title>Improved Reference Genome for Cyclotella cryptica CCMP332, a Model for Cell Wall Morphogenesis, Salinity Adaptation, and Lipid Production in Diatoms (Bacillariophyta).</title>
        <authorList>
            <person name="Roberts W.R."/>
            <person name="Downey K.M."/>
            <person name="Ruck E.C."/>
            <person name="Traller J.C."/>
            <person name="Alverson A.J."/>
        </authorList>
    </citation>
    <scope>NUCLEOTIDE SEQUENCE [LARGE SCALE GENOMIC DNA]</scope>
    <source>
        <strain evidence="2 3">CCMP332</strain>
    </source>
</reference>
<proteinExistence type="predicted"/>
<feature type="compositionally biased region" description="Polar residues" evidence="1">
    <location>
        <begin position="57"/>
        <end position="68"/>
    </location>
</feature>
<dbReference type="AlphaFoldDB" id="A0ABD3R5V3"/>
<dbReference type="InterPro" id="IPR036428">
    <property type="entry name" value="PCD_sf"/>
</dbReference>
<evidence type="ECO:0000256" key="1">
    <source>
        <dbReference type="SAM" id="MobiDB-lite"/>
    </source>
</evidence>
<dbReference type="SUPFAM" id="SSF55248">
    <property type="entry name" value="PCD-like"/>
    <property type="match status" value="1"/>
</dbReference>
<name>A0ABD3R5V3_9STRA</name>
<evidence type="ECO:0008006" key="4">
    <source>
        <dbReference type="Google" id="ProtNLM"/>
    </source>
</evidence>
<keyword evidence="3" id="KW-1185">Reference proteome</keyword>
<feature type="region of interest" description="Disordered" evidence="1">
    <location>
        <begin position="57"/>
        <end position="84"/>
    </location>
</feature>
<sequence>MIASISRKARCSTVTKVLFYAEPRLLGLTPCLHVSSRQRCIPTIVWWTSPARRFTRPFSNADTPSSGSNRDRLDPTAKRPTTKCDPYGLSGQSLSYTECHNLLGTLADGWRLMYAADMPETLGNAQVNEESDTTNSTHSLMTPSFLQKQFYHDSFYDASRFLSHVSLLATNINHYPYLSMERVLVDDLNQFQNSIRESNDHGGDDDDDGGSGIKKLRRKIKGMGVCQHCSMFYLQTFHKE</sequence>
<comment type="caution">
    <text evidence="2">The sequence shown here is derived from an EMBL/GenBank/DDBJ whole genome shotgun (WGS) entry which is preliminary data.</text>
</comment>
<evidence type="ECO:0000313" key="2">
    <source>
        <dbReference type="EMBL" id="KAL3804720.1"/>
    </source>
</evidence>
<dbReference type="Proteomes" id="UP001516023">
    <property type="component" value="Unassembled WGS sequence"/>
</dbReference>
<gene>
    <name evidence="2" type="ORF">HJC23_008535</name>
</gene>
<evidence type="ECO:0000313" key="3">
    <source>
        <dbReference type="Proteomes" id="UP001516023"/>
    </source>
</evidence>
<accession>A0ABD3R5V3</accession>